<dbReference type="STRING" id="398843.A3K89_09605"/>
<dbReference type="Pfam" id="PF01965">
    <property type="entry name" value="DJ-1_PfpI"/>
    <property type="match status" value="1"/>
</dbReference>
<evidence type="ECO:0000313" key="3">
    <source>
        <dbReference type="Proteomes" id="UP000198327"/>
    </source>
</evidence>
<dbReference type="SUPFAM" id="SSF52317">
    <property type="entry name" value="Class I glutamine amidotransferase-like"/>
    <property type="match status" value="1"/>
</dbReference>
<proteinExistence type="predicted"/>
<name>A0A239L6M2_9NOCA</name>
<dbReference type="Gene3D" id="3.40.50.880">
    <property type="match status" value="1"/>
</dbReference>
<dbReference type="RefSeq" id="WP_089249350.1">
    <property type="nucleotide sequence ID" value="NZ_FZOW01000012.1"/>
</dbReference>
<dbReference type="InterPro" id="IPR002818">
    <property type="entry name" value="DJ-1/PfpI"/>
</dbReference>
<dbReference type="Proteomes" id="UP000198327">
    <property type="component" value="Unassembled WGS sequence"/>
</dbReference>
<dbReference type="InterPro" id="IPR029062">
    <property type="entry name" value="Class_I_gatase-like"/>
</dbReference>
<feature type="domain" description="DJ-1/PfpI" evidence="1">
    <location>
        <begin position="2"/>
        <end position="170"/>
    </location>
</feature>
<dbReference type="EMBL" id="FZOW01000012">
    <property type="protein sequence ID" value="SNT25940.1"/>
    <property type="molecule type" value="Genomic_DNA"/>
</dbReference>
<protein>
    <submittedName>
        <fullName evidence="2">DJ-1/PfpI family protein</fullName>
    </submittedName>
</protein>
<organism evidence="2 3">
    <name type="scientific">Rhodococcoides kyotonense</name>
    <dbReference type="NCBI Taxonomy" id="398843"/>
    <lineage>
        <taxon>Bacteria</taxon>
        <taxon>Bacillati</taxon>
        <taxon>Actinomycetota</taxon>
        <taxon>Actinomycetes</taxon>
        <taxon>Mycobacteriales</taxon>
        <taxon>Nocardiaceae</taxon>
        <taxon>Rhodococcoides</taxon>
    </lineage>
</organism>
<accession>A0A239L6M2</accession>
<evidence type="ECO:0000313" key="2">
    <source>
        <dbReference type="EMBL" id="SNT25940.1"/>
    </source>
</evidence>
<dbReference type="OrthoDB" id="6003696at2"/>
<dbReference type="AlphaFoldDB" id="A0A239L6M2"/>
<gene>
    <name evidence="2" type="ORF">SAMN05421642_11268</name>
</gene>
<keyword evidence="3" id="KW-1185">Reference proteome</keyword>
<evidence type="ECO:0000259" key="1">
    <source>
        <dbReference type="Pfam" id="PF01965"/>
    </source>
</evidence>
<reference evidence="3" key="1">
    <citation type="submission" date="2017-06" db="EMBL/GenBank/DDBJ databases">
        <authorList>
            <person name="Varghese N."/>
            <person name="Submissions S."/>
        </authorList>
    </citation>
    <scope>NUCLEOTIDE SEQUENCE [LARGE SCALE GENOMIC DNA]</scope>
    <source>
        <strain evidence="3">JCM 23211</strain>
    </source>
</reference>
<sequence length="202" mass="21428">MKTIVLYATDTMADWEYSYFVAGLAMARGQGDDRYRLQVLSDGAEEVTTLGGIRVSPDGDLADLDVSSVAALILPGGDTWNEGHEKVLGLAAALLEVGTPVGAICGATLGVARVGLLNARPHTSNALEFLGQATEYAGAEHYLDEKTVSDGTLVTAPGTAPLEFSKALFELLELLPQPIIDAWYGLYTTGDKKYYEQLAGAQ</sequence>